<evidence type="ECO:0000313" key="3">
    <source>
        <dbReference type="Proteomes" id="UP000445582"/>
    </source>
</evidence>
<sequence>MELSAISAFLLKFGAVLLILNEIRGFVMAAPIVWSLYQHGGSAMTWFITMCMLAGIAFSVIVPLMLAAWAKEKLARRAALAN</sequence>
<dbReference type="AlphaFoldDB" id="A0A844YCF3"/>
<evidence type="ECO:0000256" key="1">
    <source>
        <dbReference type="SAM" id="Phobius"/>
    </source>
</evidence>
<evidence type="ECO:0000313" key="2">
    <source>
        <dbReference type="EMBL" id="MXO61871.1"/>
    </source>
</evidence>
<keyword evidence="1" id="KW-0812">Transmembrane</keyword>
<organism evidence="2 3">
    <name type="scientific">Qipengyuania oceanensis</name>
    <dbReference type="NCBI Taxonomy" id="1463597"/>
    <lineage>
        <taxon>Bacteria</taxon>
        <taxon>Pseudomonadati</taxon>
        <taxon>Pseudomonadota</taxon>
        <taxon>Alphaproteobacteria</taxon>
        <taxon>Sphingomonadales</taxon>
        <taxon>Erythrobacteraceae</taxon>
        <taxon>Qipengyuania</taxon>
    </lineage>
</organism>
<name>A0A844YCF3_9SPHN</name>
<accession>A0A844YCF3</accession>
<proteinExistence type="predicted"/>
<gene>
    <name evidence="2" type="ORF">GRI48_02485</name>
</gene>
<reference evidence="2 3" key="1">
    <citation type="submission" date="2019-12" db="EMBL/GenBank/DDBJ databases">
        <title>Genomic-based taxomic classification of the family Erythrobacteraceae.</title>
        <authorList>
            <person name="Xu L."/>
        </authorList>
    </citation>
    <scope>NUCLEOTIDE SEQUENCE [LARGE SCALE GENOMIC DNA]</scope>
    <source>
        <strain evidence="2 3">MCCC 1A09965</strain>
    </source>
</reference>
<dbReference type="OrthoDB" id="7428180at2"/>
<keyword evidence="1" id="KW-1133">Transmembrane helix</keyword>
<keyword evidence="3" id="KW-1185">Reference proteome</keyword>
<protein>
    <submittedName>
        <fullName evidence="2">Uncharacterized protein</fullName>
    </submittedName>
</protein>
<dbReference type="RefSeq" id="WP_160670939.1">
    <property type="nucleotide sequence ID" value="NZ_WTYN01000001.1"/>
</dbReference>
<dbReference type="Proteomes" id="UP000445582">
    <property type="component" value="Unassembled WGS sequence"/>
</dbReference>
<keyword evidence="1" id="KW-0472">Membrane</keyword>
<feature type="transmembrane region" description="Helical" evidence="1">
    <location>
        <begin position="45"/>
        <end position="70"/>
    </location>
</feature>
<comment type="caution">
    <text evidence="2">The sequence shown here is derived from an EMBL/GenBank/DDBJ whole genome shotgun (WGS) entry which is preliminary data.</text>
</comment>
<dbReference type="EMBL" id="WTYN01000001">
    <property type="protein sequence ID" value="MXO61871.1"/>
    <property type="molecule type" value="Genomic_DNA"/>
</dbReference>